<dbReference type="AlphaFoldDB" id="A0A1H9T4P1"/>
<dbReference type="STRING" id="65499.SAMN04488000_113119"/>
<evidence type="ECO:0000313" key="1">
    <source>
        <dbReference type="EMBL" id="SER91934.1"/>
    </source>
</evidence>
<evidence type="ECO:0000313" key="2">
    <source>
        <dbReference type="Proteomes" id="UP000199503"/>
    </source>
</evidence>
<proteinExistence type="predicted"/>
<sequence>MNQLTGNPSERIDAIFDSVCANGLRRGSVAGASDDQIDQMAADQGVDRVPEAVREVLRIMGVRSGLWLAGTAFGVDAMTAERKRHAVATLNGLDHELTDPRGLLALTAHQGYAYHVIDGADLDQDDPPVWDVVEGEGARKAWNSVSDWFAGTAPNVADLRDMLEMMEEMGKQPPKWAEFVETRQS</sequence>
<dbReference type="OrthoDB" id="4556358at2"/>
<name>A0A1H9T4P1_9PSEU</name>
<keyword evidence="2" id="KW-1185">Reference proteome</keyword>
<accession>A0A1H9T4P1</accession>
<organism evidence="1 2">
    <name type="scientific">Lentzea albida</name>
    <dbReference type="NCBI Taxonomy" id="65499"/>
    <lineage>
        <taxon>Bacteria</taxon>
        <taxon>Bacillati</taxon>
        <taxon>Actinomycetota</taxon>
        <taxon>Actinomycetes</taxon>
        <taxon>Pseudonocardiales</taxon>
        <taxon>Pseudonocardiaceae</taxon>
        <taxon>Lentzea</taxon>
    </lineage>
</organism>
<evidence type="ECO:0008006" key="3">
    <source>
        <dbReference type="Google" id="ProtNLM"/>
    </source>
</evidence>
<protein>
    <recommendedName>
        <fullName evidence="3">SUKH-4 immunity protein</fullName>
    </recommendedName>
</protein>
<dbReference type="RefSeq" id="WP_089921620.1">
    <property type="nucleotide sequence ID" value="NZ_FOFV01000013.1"/>
</dbReference>
<gene>
    <name evidence="1" type="ORF">SAMN04488000_113119</name>
</gene>
<dbReference type="Proteomes" id="UP000199503">
    <property type="component" value="Unassembled WGS sequence"/>
</dbReference>
<reference evidence="2" key="1">
    <citation type="submission" date="2016-10" db="EMBL/GenBank/DDBJ databases">
        <authorList>
            <person name="Varghese N."/>
            <person name="Submissions S."/>
        </authorList>
    </citation>
    <scope>NUCLEOTIDE SEQUENCE [LARGE SCALE GENOMIC DNA]</scope>
    <source>
        <strain evidence="2">DSM 44437</strain>
    </source>
</reference>
<dbReference type="EMBL" id="FOFV01000013">
    <property type="protein sequence ID" value="SER91934.1"/>
    <property type="molecule type" value="Genomic_DNA"/>
</dbReference>